<dbReference type="RefSeq" id="WP_158435260.1">
    <property type="nucleotide sequence ID" value="NZ_CP103305.1"/>
</dbReference>
<accession>A0A977IE74</accession>
<organism evidence="1">
    <name type="scientific">Nitrososphaera viennensis</name>
    <dbReference type="NCBI Taxonomy" id="1034015"/>
    <lineage>
        <taxon>Archaea</taxon>
        <taxon>Nitrososphaerota</taxon>
        <taxon>Nitrososphaeria</taxon>
        <taxon>Nitrososphaerales</taxon>
        <taxon>Nitrososphaeraceae</taxon>
        <taxon>Nitrososphaera</taxon>
    </lineage>
</organism>
<name>A0A977IE74_9ARCH</name>
<dbReference type="GeneID" id="74948220"/>
<sequence>MNALKKFNLTDDELADFVNRLTKLMKKRGGTFLILGLILCTSLRG</sequence>
<protein>
    <submittedName>
        <fullName evidence="1">Uncharacterized protein</fullName>
    </submittedName>
</protein>
<evidence type="ECO:0000313" key="1">
    <source>
        <dbReference type="EMBL" id="UVS69146.1"/>
    </source>
</evidence>
<dbReference type="EMBL" id="CP103305">
    <property type="protein sequence ID" value="UVS69146.1"/>
    <property type="molecule type" value="Genomic_DNA"/>
</dbReference>
<gene>
    <name evidence="1" type="ORF">NWT39_14745</name>
</gene>
<reference evidence="1" key="1">
    <citation type="submission" date="2022-08" db="EMBL/GenBank/DDBJ databases">
        <title>Dynamic responses of ammonia-oxidizing microbial communities induced by reactive oxygen species (ROS) in fluctuating redox aquifers.</title>
        <authorList>
            <person name="Wang P."/>
            <person name="Wang H."/>
        </authorList>
    </citation>
    <scope>NUCLEOTIDE SEQUENCE</scope>
    <source>
        <strain evidence="1">PLX03</strain>
    </source>
</reference>
<dbReference type="AlphaFoldDB" id="A0A977IE74"/>
<proteinExistence type="predicted"/>
<dbReference type="Proteomes" id="UP001059771">
    <property type="component" value="Chromosome"/>
</dbReference>